<comment type="caution">
    <text evidence="1">The sequence shown here is derived from an EMBL/GenBank/DDBJ whole genome shotgun (WGS) entry which is preliminary data.</text>
</comment>
<dbReference type="Gene3D" id="2.120.10.30">
    <property type="entry name" value="TolB, C-terminal domain"/>
    <property type="match status" value="1"/>
</dbReference>
<protein>
    <submittedName>
        <fullName evidence="1">Uncharacterized protein</fullName>
    </submittedName>
</protein>
<sequence length="76" mass="8325">MRYLCDTKKAEDWGKPFSLSSPVNTGGWESQPSISADGRTLYFVSNRKGGYGGYDIWKSTLTANGWGEPENLGANC</sequence>
<name>A0ABX1W4U0_9SPHI</name>
<proteinExistence type="predicted"/>
<keyword evidence="2" id="KW-1185">Reference proteome</keyword>
<dbReference type="Proteomes" id="UP000566071">
    <property type="component" value="Unassembled WGS sequence"/>
</dbReference>
<dbReference type="InterPro" id="IPR011659">
    <property type="entry name" value="WD40"/>
</dbReference>
<organism evidence="1 2">
    <name type="scientific">Mucilaginibacter humi</name>
    <dbReference type="NCBI Taxonomy" id="2732510"/>
    <lineage>
        <taxon>Bacteria</taxon>
        <taxon>Pseudomonadati</taxon>
        <taxon>Bacteroidota</taxon>
        <taxon>Sphingobacteriia</taxon>
        <taxon>Sphingobacteriales</taxon>
        <taxon>Sphingobacteriaceae</taxon>
        <taxon>Mucilaginibacter</taxon>
    </lineage>
</organism>
<gene>
    <name evidence="1" type="ORF">HK413_00765</name>
</gene>
<reference evidence="1 2" key="1">
    <citation type="submission" date="2020-05" db="EMBL/GenBank/DDBJ databases">
        <authorList>
            <person name="Khan S.A."/>
            <person name="Jeon C.O."/>
            <person name="Chun B.H."/>
        </authorList>
    </citation>
    <scope>NUCLEOTIDE SEQUENCE [LARGE SCALE GENOMIC DNA]</scope>
    <source>
        <strain evidence="1 2">S1162</strain>
    </source>
</reference>
<dbReference type="Pfam" id="PF07676">
    <property type="entry name" value="PD40"/>
    <property type="match status" value="1"/>
</dbReference>
<evidence type="ECO:0000313" key="2">
    <source>
        <dbReference type="Proteomes" id="UP000566071"/>
    </source>
</evidence>
<dbReference type="SUPFAM" id="SSF82171">
    <property type="entry name" value="DPP6 N-terminal domain-like"/>
    <property type="match status" value="1"/>
</dbReference>
<dbReference type="EMBL" id="JABFCR010000002">
    <property type="protein sequence ID" value="NNU33082.1"/>
    <property type="molecule type" value="Genomic_DNA"/>
</dbReference>
<evidence type="ECO:0000313" key="1">
    <source>
        <dbReference type="EMBL" id="NNU33082.1"/>
    </source>
</evidence>
<dbReference type="InterPro" id="IPR011042">
    <property type="entry name" value="6-blade_b-propeller_TolB-like"/>
</dbReference>
<accession>A0ABX1W4U0</accession>